<dbReference type="STRING" id="1799789.AX660_04805"/>
<feature type="region of interest" description="Disordered" evidence="10">
    <location>
        <begin position="293"/>
        <end position="340"/>
    </location>
</feature>
<keyword evidence="5" id="KW-0378">Hydrolase</keyword>
<dbReference type="InterPro" id="IPR027417">
    <property type="entry name" value="P-loop_NTPase"/>
</dbReference>
<protein>
    <recommendedName>
        <fullName evidence="2 8">Ribosome biogenesis GTPase A</fullName>
    </recommendedName>
</protein>
<evidence type="ECO:0000313" key="12">
    <source>
        <dbReference type="EMBL" id="KXI30744.1"/>
    </source>
</evidence>
<reference evidence="13" key="1">
    <citation type="submission" date="2016-02" db="EMBL/GenBank/DDBJ databases">
        <authorList>
            <person name="Schultz-Johansen M."/>
            <person name="Glaring M.A."/>
            <person name="Bech P.K."/>
            <person name="Stougaard P."/>
        </authorList>
    </citation>
    <scope>NUCLEOTIDE SEQUENCE [LARGE SCALE GENOMIC DNA]</scope>
    <source>
        <strain evidence="13">S66</strain>
    </source>
</reference>
<dbReference type="Gene3D" id="3.40.50.300">
    <property type="entry name" value="P-loop containing nucleotide triphosphate hydrolases"/>
    <property type="match status" value="1"/>
</dbReference>
<keyword evidence="3 8" id="KW-0963">Cytoplasm</keyword>
<evidence type="ECO:0000256" key="3">
    <source>
        <dbReference type="ARBA" id="ARBA00022490"/>
    </source>
</evidence>
<dbReference type="GO" id="GO:0005525">
    <property type="term" value="F:GTP binding"/>
    <property type="evidence" value="ECO:0007669"/>
    <property type="project" value="UniProtKB-KW"/>
</dbReference>
<dbReference type="EMBL" id="LSNE01000002">
    <property type="protein sequence ID" value="KXI30744.1"/>
    <property type="molecule type" value="Genomic_DNA"/>
</dbReference>
<dbReference type="PANTHER" id="PTHR45782:SF4">
    <property type="entry name" value="MITOCHONDRIAL RIBOSOME-ASSOCIATED GTPASE 1"/>
    <property type="match status" value="1"/>
</dbReference>
<dbReference type="SUPFAM" id="SSF52540">
    <property type="entry name" value="P-loop containing nucleoside triphosphate hydrolases"/>
    <property type="match status" value="1"/>
</dbReference>
<dbReference type="AlphaFoldDB" id="A0A136A699"/>
<proteinExistence type="inferred from homology"/>
<dbReference type="GO" id="GO:0005737">
    <property type="term" value="C:cytoplasm"/>
    <property type="evidence" value="ECO:0007669"/>
    <property type="project" value="UniProtKB-SubCell"/>
</dbReference>
<evidence type="ECO:0000256" key="7">
    <source>
        <dbReference type="ARBA" id="ARBA00023134"/>
    </source>
</evidence>
<dbReference type="GO" id="GO:0003924">
    <property type="term" value="F:GTPase activity"/>
    <property type="evidence" value="ECO:0007669"/>
    <property type="project" value="TreeGrafter"/>
</dbReference>
<evidence type="ECO:0000256" key="4">
    <source>
        <dbReference type="ARBA" id="ARBA00022741"/>
    </source>
</evidence>
<gene>
    <name evidence="12" type="ORF">AX660_04805</name>
</gene>
<dbReference type="InterPro" id="IPR023179">
    <property type="entry name" value="GTP-bd_ortho_bundle_sf"/>
</dbReference>
<feature type="binding site" evidence="9">
    <location>
        <position position="168"/>
    </location>
    <ligand>
        <name>GTP</name>
        <dbReference type="ChEBI" id="CHEBI:37565"/>
    </ligand>
</feature>
<comment type="subcellular location">
    <subcellularLocation>
        <location evidence="1 8">Cytoplasm</location>
    </subcellularLocation>
</comment>
<evidence type="ECO:0000256" key="6">
    <source>
        <dbReference type="ARBA" id="ARBA00022884"/>
    </source>
</evidence>
<evidence type="ECO:0000313" key="13">
    <source>
        <dbReference type="Proteomes" id="UP000070299"/>
    </source>
</evidence>
<dbReference type="InterPro" id="IPR006073">
    <property type="entry name" value="GTP-bd"/>
</dbReference>
<dbReference type="InterPro" id="IPR016478">
    <property type="entry name" value="GTPase_MTG1"/>
</dbReference>
<feature type="compositionally biased region" description="Basic and acidic residues" evidence="10">
    <location>
        <begin position="309"/>
        <end position="340"/>
    </location>
</feature>
<keyword evidence="4 8" id="KW-0547">Nucleotide-binding</keyword>
<sequence length="340" mass="38241">MAVHWYPGHMHKAQKEIKEALPQVDLLIEVLDARIPYSSENPAIAQMRGDKPCIKVMTKTDLADPEVTARWQAHFEQDRGVKTFATTTQDPANIKQLLSLVRQMLPEKDASIKAIHTMIVGIPNVGKSTLINILADRIIAKTGNEAAVTKNQQRIGLGNGITLFDTPGILWPKLENPNSGYRLAACGSIKDTAMEYDDVGFFTADYLIKAYPDYLKERFQLKDIPDTEIEFLELAAARRGALMAGGRVNLHKICEVLINEFRSAKIGRISLETPDMIAQEEILMAEAIAKKAADKVKRKEQFKTGSLTPDKRDRKEKREQDRREMSARMKADNARKKNTK</sequence>
<evidence type="ECO:0000256" key="2">
    <source>
        <dbReference type="ARBA" id="ARBA00014898"/>
    </source>
</evidence>
<evidence type="ECO:0000256" key="8">
    <source>
        <dbReference type="PIRNR" id="PIRNR006230"/>
    </source>
</evidence>
<evidence type="ECO:0000256" key="10">
    <source>
        <dbReference type="SAM" id="MobiDB-lite"/>
    </source>
</evidence>
<dbReference type="PROSITE" id="PS51721">
    <property type="entry name" value="G_CP"/>
    <property type="match status" value="1"/>
</dbReference>
<dbReference type="Gene3D" id="1.10.1580.10">
    <property type="match status" value="1"/>
</dbReference>
<evidence type="ECO:0000259" key="11">
    <source>
        <dbReference type="PROSITE" id="PS51721"/>
    </source>
</evidence>
<dbReference type="InterPro" id="IPR030378">
    <property type="entry name" value="G_CP_dom"/>
</dbReference>
<dbReference type="RefSeq" id="WP_068371636.1">
    <property type="nucleotide sequence ID" value="NZ_LSNE01000002.1"/>
</dbReference>
<dbReference type="PIRSF" id="PIRSF006230">
    <property type="entry name" value="MG442"/>
    <property type="match status" value="1"/>
</dbReference>
<dbReference type="FunFam" id="1.10.1580.10:FF:000003">
    <property type="entry name" value="Ribosome biogenesis GTPase A"/>
    <property type="match status" value="1"/>
</dbReference>
<dbReference type="CDD" id="cd01856">
    <property type="entry name" value="YlqF"/>
    <property type="match status" value="1"/>
</dbReference>
<accession>A0A136A699</accession>
<dbReference type="OrthoDB" id="9779790at2"/>
<comment type="caution">
    <text evidence="12">The sequence shown here is derived from an EMBL/GenBank/DDBJ whole genome shotgun (WGS) entry which is preliminary data.</text>
</comment>
<comment type="similarity">
    <text evidence="8">Belongs to the TRAFAC class YlqF/YawG GTPase family. MTG1 subfamily.</text>
</comment>
<feature type="compositionally biased region" description="Basic and acidic residues" evidence="10">
    <location>
        <begin position="293"/>
        <end position="302"/>
    </location>
</feature>
<dbReference type="Proteomes" id="UP000070299">
    <property type="component" value="Unassembled WGS sequence"/>
</dbReference>
<dbReference type="GO" id="GO:0003723">
    <property type="term" value="F:RNA binding"/>
    <property type="evidence" value="ECO:0007669"/>
    <property type="project" value="UniProtKB-KW"/>
</dbReference>
<evidence type="ECO:0000256" key="5">
    <source>
        <dbReference type="ARBA" id="ARBA00022801"/>
    </source>
</evidence>
<keyword evidence="7 8" id="KW-0342">GTP-binding</keyword>
<feature type="domain" description="CP-type G" evidence="11">
    <location>
        <begin position="11"/>
        <end position="172"/>
    </location>
</feature>
<dbReference type="NCBIfam" id="TIGR03596">
    <property type="entry name" value="GTPase_YlqF"/>
    <property type="match status" value="1"/>
</dbReference>
<feature type="binding site" evidence="9">
    <location>
        <begin position="124"/>
        <end position="129"/>
    </location>
    <ligand>
        <name>GTP</name>
        <dbReference type="ChEBI" id="CHEBI:37565"/>
    </ligand>
</feature>
<dbReference type="PRINTS" id="PR00326">
    <property type="entry name" value="GTP1OBG"/>
</dbReference>
<dbReference type="GO" id="GO:0006412">
    <property type="term" value="P:translation"/>
    <property type="evidence" value="ECO:0007669"/>
    <property type="project" value="TreeGrafter"/>
</dbReference>
<organism evidence="12 13">
    <name type="scientific">Paraglaciecola hydrolytica</name>
    <dbReference type="NCBI Taxonomy" id="1799789"/>
    <lineage>
        <taxon>Bacteria</taxon>
        <taxon>Pseudomonadati</taxon>
        <taxon>Pseudomonadota</taxon>
        <taxon>Gammaproteobacteria</taxon>
        <taxon>Alteromonadales</taxon>
        <taxon>Alteromonadaceae</taxon>
        <taxon>Paraglaciecola</taxon>
    </lineage>
</organism>
<dbReference type="FunFam" id="3.40.50.300:FF:000590">
    <property type="entry name" value="Ribosome biogenesis GTPase A"/>
    <property type="match status" value="1"/>
</dbReference>
<evidence type="ECO:0000256" key="9">
    <source>
        <dbReference type="PIRSR" id="PIRSR006230-1"/>
    </source>
</evidence>
<keyword evidence="13" id="KW-1185">Reference proteome</keyword>
<dbReference type="PANTHER" id="PTHR45782">
    <property type="entry name" value="MITOCHONDRIAL RIBOSOME-ASSOCIATED GTPASE 1"/>
    <property type="match status" value="1"/>
</dbReference>
<keyword evidence="6" id="KW-0694">RNA-binding</keyword>
<dbReference type="InterPro" id="IPR019991">
    <property type="entry name" value="GTP-bd_ribosome_bgen"/>
</dbReference>
<name>A0A136A699_9ALTE</name>
<comment type="function">
    <text evidence="8">Required for a late step of 50S ribosomal subunit assembly. Has GTPase activity.</text>
</comment>
<dbReference type="Pfam" id="PF01926">
    <property type="entry name" value="MMR_HSR1"/>
    <property type="match status" value="1"/>
</dbReference>
<evidence type="ECO:0000256" key="1">
    <source>
        <dbReference type="ARBA" id="ARBA00004496"/>
    </source>
</evidence>